<dbReference type="Proteomes" id="UP001530400">
    <property type="component" value="Unassembled WGS sequence"/>
</dbReference>
<feature type="signal peptide" evidence="1">
    <location>
        <begin position="1"/>
        <end position="19"/>
    </location>
</feature>
<evidence type="ECO:0000313" key="3">
    <source>
        <dbReference type="EMBL" id="KAL3781344.1"/>
    </source>
</evidence>
<evidence type="ECO:0000256" key="1">
    <source>
        <dbReference type="SAM" id="SignalP"/>
    </source>
</evidence>
<protein>
    <recommendedName>
        <fullName evidence="2">NAD-dependent epimerase/dehydratase domain-containing protein</fullName>
    </recommendedName>
</protein>
<feature type="domain" description="NAD-dependent epimerase/dehydratase" evidence="2">
    <location>
        <begin position="45"/>
        <end position="214"/>
    </location>
</feature>
<gene>
    <name evidence="3" type="ORF">ACHAWO_010732</name>
</gene>
<keyword evidence="4" id="KW-1185">Reference proteome</keyword>
<keyword evidence="1" id="KW-0732">Signal</keyword>
<organism evidence="3 4">
    <name type="scientific">Cyclotella atomus</name>
    <dbReference type="NCBI Taxonomy" id="382360"/>
    <lineage>
        <taxon>Eukaryota</taxon>
        <taxon>Sar</taxon>
        <taxon>Stramenopiles</taxon>
        <taxon>Ochrophyta</taxon>
        <taxon>Bacillariophyta</taxon>
        <taxon>Coscinodiscophyceae</taxon>
        <taxon>Thalassiosirophycidae</taxon>
        <taxon>Stephanodiscales</taxon>
        <taxon>Stephanodiscaceae</taxon>
        <taxon>Cyclotella</taxon>
    </lineage>
</organism>
<dbReference type="InterPro" id="IPR001509">
    <property type="entry name" value="Epimerase_deHydtase"/>
</dbReference>
<dbReference type="EMBL" id="JALLPJ020000849">
    <property type="protein sequence ID" value="KAL3781344.1"/>
    <property type="molecule type" value="Genomic_DNA"/>
</dbReference>
<dbReference type="AlphaFoldDB" id="A0ABD3NZE9"/>
<evidence type="ECO:0000313" key="4">
    <source>
        <dbReference type="Proteomes" id="UP001530400"/>
    </source>
</evidence>
<dbReference type="SUPFAM" id="SSF51735">
    <property type="entry name" value="NAD(P)-binding Rossmann-fold domains"/>
    <property type="match status" value="1"/>
</dbReference>
<accession>A0ABD3NZE9</accession>
<dbReference type="InterPro" id="IPR036291">
    <property type="entry name" value="NAD(P)-bd_dom_sf"/>
</dbReference>
<dbReference type="Gene3D" id="3.40.50.720">
    <property type="entry name" value="NAD(P)-binding Rossmann-like Domain"/>
    <property type="match status" value="1"/>
</dbReference>
<comment type="caution">
    <text evidence="3">The sequence shown here is derived from an EMBL/GenBank/DDBJ whole genome shotgun (WGS) entry which is preliminary data.</text>
</comment>
<dbReference type="PANTHER" id="PTHR12126:SF16">
    <property type="entry name" value="MIOREX COMPLEX COMPONENT 2"/>
    <property type="match status" value="1"/>
</dbReference>
<name>A0ABD3NZE9_9STRA</name>
<reference evidence="3 4" key="1">
    <citation type="submission" date="2024-10" db="EMBL/GenBank/DDBJ databases">
        <title>Updated reference genomes for cyclostephanoid diatoms.</title>
        <authorList>
            <person name="Roberts W.R."/>
            <person name="Alverson A.J."/>
        </authorList>
    </citation>
    <scope>NUCLEOTIDE SEQUENCE [LARGE SCALE GENOMIC DNA]</scope>
    <source>
        <strain evidence="3 4">AJA010-31</strain>
    </source>
</reference>
<dbReference type="Pfam" id="PF01370">
    <property type="entry name" value="Epimerase"/>
    <property type="match status" value="1"/>
</dbReference>
<dbReference type="InterPro" id="IPR051207">
    <property type="entry name" value="ComplexI_NDUFA9_subunit"/>
</dbReference>
<proteinExistence type="predicted"/>
<feature type="chain" id="PRO_5044751820" description="NAD-dependent epimerase/dehydratase domain-containing protein" evidence="1">
    <location>
        <begin position="20"/>
        <end position="339"/>
    </location>
</feature>
<evidence type="ECO:0000259" key="2">
    <source>
        <dbReference type="Pfam" id="PF01370"/>
    </source>
</evidence>
<dbReference type="PANTHER" id="PTHR12126">
    <property type="entry name" value="NADH-UBIQUINONE OXIDOREDUCTASE 39 KDA SUBUNIT-RELATED"/>
    <property type="match status" value="1"/>
</dbReference>
<sequence>MTRILSSLLLLTTLSPATSFQPTTVWRSASSKPHHHPSSLQMTDVTVFGGTGFLGSRVCKLLVSRGASSVTSISKSGSVPKWCKDEEWTSKVQWKSVDLLSSGNEAAIDEACGSPTAVVSCVGVVGTDFDLLKRGNGDSNVNAFASAKRGGKLKRAVYVSVGAEVDACKENWLPEFFKGYFQGKIMGENAAIDSVGDYAKNVCLVKPTFIYGGSEFGLLPPRVNFQYGSAVEELLFLPPFKFLADITPGLIKVALRPPVCVDSVAAACAKAALDESGDLPTTLDGTEQINKYAKQPDSTGLTDALAWTREKLGEFYNWAKVEVPKALDSIQSKLDEAKK</sequence>